<evidence type="ECO:0000313" key="1">
    <source>
        <dbReference type="EMBL" id="SFS76386.1"/>
    </source>
</evidence>
<keyword evidence="2" id="KW-1185">Reference proteome</keyword>
<gene>
    <name evidence="1" type="ORF">SAMN05444972_10794</name>
</gene>
<dbReference type="SUPFAM" id="SSF48371">
    <property type="entry name" value="ARM repeat"/>
    <property type="match status" value="1"/>
</dbReference>
<evidence type="ECO:0000313" key="2">
    <source>
        <dbReference type="Proteomes" id="UP000198660"/>
    </source>
</evidence>
<reference evidence="2" key="1">
    <citation type="submission" date="2016-10" db="EMBL/GenBank/DDBJ databases">
        <authorList>
            <person name="Varghese N."/>
            <person name="Submissions S."/>
        </authorList>
    </citation>
    <scope>NUCLEOTIDE SEQUENCE [LARGE SCALE GENOMIC DNA]</scope>
    <source>
        <strain evidence="2">DSM 45789</strain>
    </source>
</reference>
<accession>A0A1I6SHF6</accession>
<dbReference type="EMBL" id="FPAA01000007">
    <property type="protein sequence ID" value="SFS76386.1"/>
    <property type="molecule type" value="Genomic_DNA"/>
</dbReference>
<proteinExistence type="predicted"/>
<dbReference type="Proteomes" id="UP000198660">
    <property type="component" value="Unassembled WGS sequence"/>
</dbReference>
<dbReference type="InterPro" id="IPR011989">
    <property type="entry name" value="ARM-like"/>
</dbReference>
<sequence>MQYRRIGLYTRSYGVQDQFKVPLQLFAVWLRKKRSFPIRVVAYLYKEEFIINKKGEKVVGLFFAPDDKNEEPYIKIATGDFQNIDFDCEEGMEIYSYLQVFAHEIVHYEQWINDQPFNEEEADVKSEEMVYKFIDDICNDIDHMSDHVTKMNLDKLVKLYNVELLDIKLAVIDSLAYFSYYNNAKKMLLKCTQSSNMKIRYYSFCSLINFEGNDVVEAGIKGLKDAEEMVRIYAAQCLGFTAIGNSGVVEHLICALSDSNSDVRGYAGASLGKLGAHSSINGLRKKAECEVSDHARLRMNYGLFCLGDRSMLSNIFLFLSHIDSAVRMSAVDYLGQIEDVDDEIIINKLESALINERDEEIINEILDLIKRKKTS</sequence>
<name>A0A1I6SHF6_9BACL</name>
<dbReference type="Pfam" id="PF13646">
    <property type="entry name" value="HEAT_2"/>
    <property type="match status" value="1"/>
</dbReference>
<dbReference type="SMART" id="SM00567">
    <property type="entry name" value="EZ_HEAT"/>
    <property type="match status" value="3"/>
</dbReference>
<dbReference type="OrthoDB" id="2060095at2"/>
<dbReference type="Gene3D" id="1.25.10.10">
    <property type="entry name" value="Leucine-rich Repeat Variant"/>
    <property type="match status" value="1"/>
</dbReference>
<dbReference type="InterPro" id="IPR004155">
    <property type="entry name" value="PBS_lyase_HEAT"/>
</dbReference>
<protein>
    <submittedName>
        <fullName evidence="1">HEAT repeat</fullName>
    </submittedName>
</protein>
<organism evidence="1 2">
    <name type="scientific">Marininema halotolerans</name>
    <dbReference type="NCBI Taxonomy" id="1155944"/>
    <lineage>
        <taxon>Bacteria</taxon>
        <taxon>Bacillati</taxon>
        <taxon>Bacillota</taxon>
        <taxon>Bacilli</taxon>
        <taxon>Bacillales</taxon>
        <taxon>Thermoactinomycetaceae</taxon>
        <taxon>Marininema</taxon>
    </lineage>
</organism>
<dbReference type="InterPro" id="IPR016024">
    <property type="entry name" value="ARM-type_fold"/>
</dbReference>
<dbReference type="AlphaFoldDB" id="A0A1I6SHF6"/>
<dbReference type="RefSeq" id="WP_091837248.1">
    <property type="nucleotide sequence ID" value="NZ_FPAA01000007.1"/>
</dbReference>